<dbReference type="Proteomes" id="UP000780801">
    <property type="component" value="Unassembled WGS sequence"/>
</dbReference>
<evidence type="ECO:0000256" key="1">
    <source>
        <dbReference type="SAM" id="MobiDB-lite"/>
    </source>
</evidence>
<feature type="compositionally biased region" description="Basic residues" evidence="1">
    <location>
        <begin position="361"/>
        <end position="376"/>
    </location>
</feature>
<organism evidence="2 3">
    <name type="scientific">Lunasporangiospora selenospora</name>
    <dbReference type="NCBI Taxonomy" id="979761"/>
    <lineage>
        <taxon>Eukaryota</taxon>
        <taxon>Fungi</taxon>
        <taxon>Fungi incertae sedis</taxon>
        <taxon>Mucoromycota</taxon>
        <taxon>Mortierellomycotina</taxon>
        <taxon>Mortierellomycetes</taxon>
        <taxon>Mortierellales</taxon>
        <taxon>Mortierellaceae</taxon>
        <taxon>Lunasporangiospora</taxon>
    </lineage>
</organism>
<proteinExistence type="predicted"/>
<dbReference type="PANTHER" id="PTHR13237">
    <property type="entry name" value="SOMETHING ABOUT SILENCING PROTEIN 10-RELATED"/>
    <property type="match status" value="1"/>
</dbReference>
<dbReference type="GO" id="GO:0032040">
    <property type="term" value="C:small-subunit processome"/>
    <property type="evidence" value="ECO:0007669"/>
    <property type="project" value="TreeGrafter"/>
</dbReference>
<protein>
    <submittedName>
        <fullName evidence="2">Uncharacterized protein</fullName>
    </submittedName>
</protein>
<comment type="caution">
    <text evidence="2">The sequence shown here is derived from an EMBL/GenBank/DDBJ whole genome shotgun (WGS) entry which is preliminary data.</text>
</comment>
<dbReference type="InterPro" id="IPR007146">
    <property type="entry name" value="Sas10/Utp3/C1D"/>
</dbReference>
<name>A0A9P6FXM7_9FUNG</name>
<dbReference type="EMBL" id="JAABOA010000681">
    <property type="protein sequence ID" value="KAF9583498.1"/>
    <property type="molecule type" value="Genomic_DNA"/>
</dbReference>
<feature type="region of interest" description="Disordered" evidence="1">
    <location>
        <begin position="307"/>
        <end position="376"/>
    </location>
</feature>
<evidence type="ECO:0000313" key="2">
    <source>
        <dbReference type="EMBL" id="KAF9583498.1"/>
    </source>
</evidence>
<keyword evidence="3" id="KW-1185">Reference proteome</keyword>
<sequence length="376" mass="43198">MSTATINTTPEALAQDQHAFQKHLKELSGMLREIESKLKPTIAKIGSKEIDTSMGLSFLEVKYHMLLEYITSLAFVMYRKLDGQTIQGHPTIMSLVEQRTILEKMKPIEQKLKYQIDKLVRAAVVGKQESEAQQNAADPLAFKPNPKNLMLDSANNGNEEAEDEEDNDESKSGGLYRAPKLAPVHFEEDSSAVAKRLKYQARLQARAAKSRVMKDLVSEFDDRPEEMSLSNDGVHYGMGMDDKQRERENYEEENFTRTMLSKKELNRLRKGNLPRFENEFDNLNDFSRIAPLQDDLESTEVQRRNVLARRNERKQAAMNRDSDDEDESRSHKRSRTDDDGLFDGLMSNPSKKQEGKSAFQRSKRHIAQKNRRKGRN</sequence>
<feature type="region of interest" description="Disordered" evidence="1">
    <location>
        <begin position="130"/>
        <end position="176"/>
    </location>
</feature>
<gene>
    <name evidence="2" type="ORF">BGW38_009333</name>
</gene>
<dbReference type="PANTHER" id="PTHR13237:SF9">
    <property type="entry name" value="NEUROGUIDIN"/>
    <property type="match status" value="1"/>
</dbReference>
<dbReference type="OrthoDB" id="203440at2759"/>
<dbReference type="GO" id="GO:0000462">
    <property type="term" value="P:maturation of SSU-rRNA from tricistronic rRNA transcript (SSU-rRNA, 5.8S rRNA, LSU-rRNA)"/>
    <property type="evidence" value="ECO:0007669"/>
    <property type="project" value="TreeGrafter"/>
</dbReference>
<dbReference type="AlphaFoldDB" id="A0A9P6FXM7"/>
<dbReference type="Pfam" id="PF04000">
    <property type="entry name" value="Sas10_Utp3"/>
    <property type="match status" value="1"/>
</dbReference>
<evidence type="ECO:0000313" key="3">
    <source>
        <dbReference type="Proteomes" id="UP000780801"/>
    </source>
</evidence>
<accession>A0A9P6FXM7</accession>
<feature type="compositionally biased region" description="Acidic residues" evidence="1">
    <location>
        <begin position="159"/>
        <end position="168"/>
    </location>
</feature>
<reference evidence="2" key="1">
    <citation type="journal article" date="2020" name="Fungal Divers.">
        <title>Resolving the Mortierellaceae phylogeny through synthesis of multi-gene phylogenetics and phylogenomics.</title>
        <authorList>
            <person name="Vandepol N."/>
            <person name="Liber J."/>
            <person name="Desiro A."/>
            <person name="Na H."/>
            <person name="Kennedy M."/>
            <person name="Barry K."/>
            <person name="Grigoriev I.V."/>
            <person name="Miller A.N."/>
            <person name="O'Donnell K."/>
            <person name="Stajich J.E."/>
            <person name="Bonito G."/>
        </authorList>
    </citation>
    <scope>NUCLEOTIDE SEQUENCE</scope>
    <source>
        <strain evidence="2">KOD1015</strain>
    </source>
</reference>